<name>A0AAD9UQM1_9APIC</name>
<dbReference type="AlphaFoldDB" id="A0AAD9UQM1"/>
<dbReference type="Proteomes" id="UP001214638">
    <property type="component" value="Unassembled WGS sequence"/>
</dbReference>
<dbReference type="SUPFAM" id="SSF51366">
    <property type="entry name" value="Ribulose-phoshate binding barrel"/>
    <property type="match status" value="1"/>
</dbReference>
<dbReference type="InterPro" id="IPR011060">
    <property type="entry name" value="RibuloseP-bd_barrel"/>
</dbReference>
<dbReference type="RefSeq" id="XP_067804854.1">
    <property type="nucleotide sequence ID" value="XM_067946063.1"/>
</dbReference>
<keyword evidence="2" id="KW-1185">Reference proteome</keyword>
<dbReference type="InterPro" id="IPR013785">
    <property type="entry name" value="Aldolase_TIM"/>
</dbReference>
<evidence type="ECO:0000313" key="1">
    <source>
        <dbReference type="EMBL" id="KAK2198012.1"/>
    </source>
</evidence>
<dbReference type="Gene3D" id="3.20.20.70">
    <property type="entry name" value="Aldolase class I"/>
    <property type="match status" value="1"/>
</dbReference>
<protein>
    <submittedName>
        <fullName evidence="1">Bifunctional Aldolase-type TIM barrel/Ribulose-phosphate binding barrel</fullName>
    </submittedName>
</protein>
<comment type="caution">
    <text evidence="1">The sequence shown here is derived from an EMBL/GenBank/DDBJ whole genome shotgun (WGS) entry which is preliminary data.</text>
</comment>
<reference evidence="1" key="1">
    <citation type="journal article" date="2023" name="Nat. Microbiol.">
        <title>Babesia duncani multi-omics identifies virulence factors and drug targets.</title>
        <authorList>
            <person name="Singh P."/>
            <person name="Lonardi S."/>
            <person name="Liang Q."/>
            <person name="Vydyam P."/>
            <person name="Khabirova E."/>
            <person name="Fang T."/>
            <person name="Gihaz S."/>
            <person name="Thekkiniath J."/>
            <person name="Munshi M."/>
            <person name="Abel S."/>
            <person name="Ciampossin L."/>
            <person name="Batugedara G."/>
            <person name="Gupta M."/>
            <person name="Lu X.M."/>
            <person name="Lenz T."/>
            <person name="Chakravarty S."/>
            <person name="Cornillot E."/>
            <person name="Hu Y."/>
            <person name="Ma W."/>
            <person name="Gonzalez L.M."/>
            <person name="Sanchez S."/>
            <person name="Estrada K."/>
            <person name="Sanchez-Flores A."/>
            <person name="Montero E."/>
            <person name="Harb O.S."/>
            <person name="Le Roch K.G."/>
            <person name="Mamoun C.B."/>
        </authorList>
    </citation>
    <scope>NUCLEOTIDE SEQUENCE</scope>
    <source>
        <strain evidence="1">WA1</strain>
    </source>
</reference>
<dbReference type="EMBL" id="JALLKP010000001">
    <property type="protein sequence ID" value="KAK2198012.1"/>
    <property type="molecule type" value="Genomic_DNA"/>
</dbReference>
<organism evidence="1 2">
    <name type="scientific">Babesia duncani</name>
    <dbReference type="NCBI Taxonomy" id="323732"/>
    <lineage>
        <taxon>Eukaryota</taxon>
        <taxon>Sar</taxon>
        <taxon>Alveolata</taxon>
        <taxon>Apicomplexa</taxon>
        <taxon>Aconoidasida</taxon>
        <taxon>Piroplasmida</taxon>
        <taxon>Babesiidae</taxon>
        <taxon>Babesia</taxon>
    </lineage>
</organism>
<sequence>MPQERFYKMITDKQHQVDLLLRNHSDPQDKLQVLLFVIAKMLQLRLNFMQCTANHKLTEMLKRHSTESCHQLSTIADMKRRTPTHNPKCDNTILSYIDAAEVAMNIAKQGWLKCAATQLGFDVIFINTDEASYGGHIDELHRCFLELRKLGRRQRPAIVMKDIILHPIQVCRGKILQYRLRKPPNTELMESF</sequence>
<evidence type="ECO:0000313" key="2">
    <source>
        <dbReference type="Proteomes" id="UP001214638"/>
    </source>
</evidence>
<gene>
    <name evidence="1" type="ORF">BdWA1_001017</name>
</gene>
<dbReference type="GeneID" id="94335315"/>
<proteinExistence type="predicted"/>
<accession>A0AAD9UQM1</accession>
<dbReference type="KEGG" id="bdw:94335315"/>